<sequence>MALTTMKQLLSTLLLLSLSSELCALTFTAEGCGETKGCYASPASCTTSEDCDFLVTYNATNSTHVEFELSGKGDWIAVGFSDDRLMANTDILMCVNNQALRGHYYATGRTIPQRTNPTPAAVQIIEQADENNIIKCRISREVNPIPAIANFTDLNQEVFLLAAYGNVDGSMLQYHGNGRGASPLKIRVTQANSTVTNGSQVNPSTEAPTMQQGSFRFPDNCQDANCDFLVTYQASGEDSVVFELRGRGEWAGVGFSGDNQMPDTDILICSSDTSLSGHYYASSRTAPTITDPTPSAVVISHQPFNNGVVSCRITRELNPGIANFRNLEEPQFLLGAIGSLSGSTIGIHAQRRATSSKVDVRSGEDGTGSGITSQILAHGIMMTLAWVLFAFVGLFTARYMREVWEPRKLLGEKAWFTVHRSLMTITLLLTISATILIFVHIGGWSSGAGPHPYLGIVAIAFAIVQPIMAAFRPHPGAPRRNIFNWSHRIVGTIALVMAVVSIYYGLCTQKVQLGKQGLWAVIAFYIGEFLIFLFELYLILSKRNKEKNSVSMGNTRDIPMEAPGHQTQPQTEMSMKEAMIRSFMFVFVTLHGASVALTIILLLVLN</sequence>
<dbReference type="InterPro" id="IPR006593">
    <property type="entry name" value="Cyt_b561/ferric_Rdtase_TM"/>
</dbReference>
<keyword evidence="13" id="KW-1185">Reference proteome</keyword>
<keyword evidence="4 9" id="KW-0732">Signal</keyword>
<keyword evidence="5" id="KW-0249">Electron transport</keyword>
<protein>
    <recommendedName>
        <fullName evidence="14">Ferric-chelate reductase 1</fullName>
    </recommendedName>
</protein>
<dbReference type="Proteomes" id="UP001159405">
    <property type="component" value="Unassembled WGS sequence"/>
</dbReference>
<keyword evidence="6 8" id="KW-1133">Transmembrane helix</keyword>
<feature type="transmembrane region" description="Helical" evidence="8">
    <location>
        <begin position="518"/>
        <end position="540"/>
    </location>
</feature>
<evidence type="ECO:0000256" key="1">
    <source>
        <dbReference type="ARBA" id="ARBA00004370"/>
    </source>
</evidence>
<evidence type="ECO:0000259" key="10">
    <source>
        <dbReference type="PROSITE" id="PS50836"/>
    </source>
</evidence>
<feature type="transmembrane region" description="Helical" evidence="8">
    <location>
        <begin position="421"/>
        <end position="441"/>
    </location>
</feature>
<feature type="domain" description="Cytochrome b561" evidence="11">
    <location>
        <begin position="341"/>
        <end position="542"/>
    </location>
</feature>
<feature type="chain" id="PRO_5045823760" description="Ferric-chelate reductase 1" evidence="9">
    <location>
        <begin position="25"/>
        <end position="606"/>
    </location>
</feature>
<dbReference type="CDD" id="cd08760">
    <property type="entry name" value="Cyt_b561_FRRS1_like"/>
    <property type="match status" value="1"/>
</dbReference>
<feature type="domain" description="DOMON" evidence="10">
    <location>
        <begin position="51"/>
        <end position="165"/>
    </location>
</feature>
<evidence type="ECO:0000256" key="9">
    <source>
        <dbReference type="SAM" id="SignalP"/>
    </source>
</evidence>
<evidence type="ECO:0000313" key="12">
    <source>
        <dbReference type="EMBL" id="CAH3043692.1"/>
    </source>
</evidence>
<gene>
    <name evidence="12" type="ORF">PLOB_00002597</name>
</gene>
<evidence type="ECO:0008006" key="14">
    <source>
        <dbReference type="Google" id="ProtNLM"/>
    </source>
</evidence>
<keyword evidence="2" id="KW-0813">Transport</keyword>
<feature type="domain" description="DOMON" evidence="10">
    <location>
        <begin position="226"/>
        <end position="338"/>
    </location>
</feature>
<dbReference type="PROSITE" id="PS50939">
    <property type="entry name" value="CYTOCHROME_B561"/>
    <property type="match status" value="1"/>
</dbReference>
<evidence type="ECO:0000256" key="8">
    <source>
        <dbReference type="SAM" id="Phobius"/>
    </source>
</evidence>
<name>A0ABN8N864_9CNID</name>
<evidence type="ECO:0000256" key="3">
    <source>
        <dbReference type="ARBA" id="ARBA00022692"/>
    </source>
</evidence>
<dbReference type="PANTHER" id="PTHR23130">
    <property type="entry name" value="CYTOCHROME B561 AND DOMON DOMAIN-CONTAINING PROTEIN"/>
    <property type="match status" value="1"/>
</dbReference>
<evidence type="ECO:0000256" key="4">
    <source>
        <dbReference type="ARBA" id="ARBA00022729"/>
    </source>
</evidence>
<evidence type="ECO:0000256" key="2">
    <source>
        <dbReference type="ARBA" id="ARBA00022448"/>
    </source>
</evidence>
<organism evidence="12 13">
    <name type="scientific">Porites lobata</name>
    <dbReference type="NCBI Taxonomy" id="104759"/>
    <lineage>
        <taxon>Eukaryota</taxon>
        <taxon>Metazoa</taxon>
        <taxon>Cnidaria</taxon>
        <taxon>Anthozoa</taxon>
        <taxon>Hexacorallia</taxon>
        <taxon>Scleractinia</taxon>
        <taxon>Fungiina</taxon>
        <taxon>Poritidae</taxon>
        <taxon>Porites</taxon>
    </lineage>
</organism>
<keyword evidence="3 8" id="KW-0812">Transmembrane</keyword>
<comment type="subcellular location">
    <subcellularLocation>
        <location evidence="1">Membrane</location>
    </subcellularLocation>
</comment>
<feature type="transmembrane region" description="Helical" evidence="8">
    <location>
        <begin position="583"/>
        <end position="605"/>
    </location>
</feature>
<evidence type="ECO:0000259" key="11">
    <source>
        <dbReference type="PROSITE" id="PS50939"/>
    </source>
</evidence>
<feature type="transmembrane region" description="Helical" evidence="8">
    <location>
        <begin position="453"/>
        <end position="473"/>
    </location>
</feature>
<proteinExistence type="predicted"/>
<accession>A0ABN8N864</accession>
<feature type="transmembrane region" description="Helical" evidence="8">
    <location>
        <begin position="485"/>
        <end position="506"/>
    </location>
</feature>
<dbReference type="PROSITE" id="PS50836">
    <property type="entry name" value="DOMON"/>
    <property type="match status" value="2"/>
</dbReference>
<evidence type="ECO:0000313" key="13">
    <source>
        <dbReference type="Proteomes" id="UP001159405"/>
    </source>
</evidence>
<dbReference type="EMBL" id="CALNXK010000011">
    <property type="protein sequence ID" value="CAH3043692.1"/>
    <property type="molecule type" value="Genomic_DNA"/>
</dbReference>
<dbReference type="Pfam" id="PF03351">
    <property type="entry name" value="DOMON"/>
    <property type="match status" value="2"/>
</dbReference>
<dbReference type="InterPro" id="IPR005018">
    <property type="entry name" value="DOMON_domain"/>
</dbReference>
<dbReference type="CDD" id="cd09628">
    <property type="entry name" value="DOMON_SDR_2_like"/>
    <property type="match status" value="1"/>
</dbReference>
<dbReference type="SMART" id="SM00665">
    <property type="entry name" value="B561"/>
    <property type="match status" value="1"/>
</dbReference>
<dbReference type="PANTHER" id="PTHR23130:SF171">
    <property type="entry name" value="OS01G0895300 PROTEIN"/>
    <property type="match status" value="1"/>
</dbReference>
<evidence type="ECO:0000256" key="5">
    <source>
        <dbReference type="ARBA" id="ARBA00022982"/>
    </source>
</evidence>
<feature type="signal peptide" evidence="9">
    <location>
        <begin position="1"/>
        <end position="24"/>
    </location>
</feature>
<dbReference type="Gene3D" id="1.20.120.1770">
    <property type="match status" value="1"/>
</dbReference>
<reference evidence="12 13" key="1">
    <citation type="submission" date="2022-05" db="EMBL/GenBank/DDBJ databases">
        <authorList>
            <consortium name="Genoscope - CEA"/>
            <person name="William W."/>
        </authorList>
    </citation>
    <scope>NUCLEOTIDE SEQUENCE [LARGE SCALE GENOMIC DNA]</scope>
</reference>
<comment type="caution">
    <text evidence="12">The sequence shown here is derived from an EMBL/GenBank/DDBJ whole genome shotgun (WGS) entry which is preliminary data.</text>
</comment>
<evidence type="ECO:0000256" key="7">
    <source>
        <dbReference type="ARBA" id="ARBA00023136"/>
    </source>
</evidence>
<keyword evidence="7 8" id="KW-0472">Membrane</keyword>
<feature type="transmembrane region" description="Helical" evidence="8">
    <location>
        <begin position="375"/>
        <end position="400"/>
    </location>
</feature>
<dbReference type="SMART" id="SM00664">
    <property type="entry name" value="DoH"/>
    <property type="match status" value="2"/>
</dbReference>
<evidence type="ECO:0000256" key="6">
    <source>
        <dbReference type="ARBA" id="ARBA00022989"/>
    </source>
</evidence>